<dbReference type="PANTHER" id="PTHR20857:SF15">
    <property type="entry name" value="THIAMINE-PHOSPHATE SYNTHASE"/>
    <property type="match status" value="1"/>
</dbReference>
<evidence type="ECO:0000256" key="11">
    <source>
        <dbReference type="RuleBase" id="RU004253"/>
    </source>
</evidence>
<accession>A0ABT9Y6T8</accession>
<dbReference type="Gene3D" id="3.20.20.70">
    <property type="entry name" value="Aldolase class I"/>
    <property type="match status" value="1"/>
</dbReference>
<comment type="catalytic activity">
    <reaction evidence="6 9 10">
        <text>4-methyl-5-(2-phosphooxyethyl)-thiazole + 4-amino-2-methyl-5-(diphosphooxymethyl)pyrimidine + H(+) = thiamine phosphate + diphosphate</text>
        <dbReference type="Rhea" id="RHEA:22328"/>
        <dbReference type="ChEBI" id="CHEBI:15378"/>
        <dbReference type="ChEBI" id="CHEBI:33019"/>
        <dbReference type="ChEBI" id="CHEBI:37575"/>
        <dbReference type="ChEBI" id="CHEBI:57841"/>
        <dbReference type="ChEBI" id="CHEBI:58296"/>
        <dbReference type="EC" id="2.5.1.3"/>
    </reaction>
</comment>
<keyword evidence="2 9" id="KW-0808">Transferase</keyword>
<evidence type="ECO:0000256" key="1">
    <source>
        <dbReference type="ARBA" id="ARBA00005165"/>
    </source>
</evidence>
<evidence type="ECO:0000256" key="5">
    <source>
        <dbReference type="ARBA" id="ARBA00022977"/>
    </source>
</evidence>
<dbReference type="Pfam" id="PF02581">
    <property type="entry name" value="TMP-TENI"/>
    <property type="match status" value="1"/>
</dbReference>
<feature type="binding site" evidence="9">
    <location>
        <position position="174"/>
    </location>
    <ligand>
        <name>2-[(2R,5Z)-2-carboxy-4-methylthiazol-5(2H)-ylidene]ethyl phosphate</name>
        <dbReference type="ChEBI" id="CHEBI:62899"/>
    </ligand>
</feature>
<keyword evidence="14" id="KW-1185">Reference proteome</keyword>
<evidence type="ECO:0000256" key="8">
    <source>
        <dbReference type="ARBA" id="ARBA00047883"/>
    </source>
</evidence>
<feature type="binding site" evidence="9">
    <location>
        <position position="78"/>
    </location>
    <ligand>
        <name>Mg(2+)</name>
        <dbReference type="ChEBI" id="CHEBI:18420"/>
    </ligand>
</feature>
<feature type="binding site" evidence="9">
    <location>
        <position position="77"/>
    </location>
    <ligand>
        <name>4-amino-2-methyl-5-(diphosphooxymethyl)pyrimidine</name>
        <dbReference type="ChEBI" id="CHEBI:57841"/>
    </ligand>
</feature>
<dbReference type="EC" id="2.5.1.3" evidence="9"/>
<keyword evidence="5 9" id="KW-0784">Thiamine biosynthesis</keyword>
<organism evidence="13 14">
    <name type="scientific">Pectinatus haikarae</name>
    <dbReference type="NCBI Taxonomy" id="349096"/>
    <lineage>
        <taxon>Bacteria</taxon>
        <taxon>Bacillati</taxon>
        <taxon>Bacillota</taxon>
        <taxon>Negativicutes</taxon>
        <taxon>Selenomonadales</taxon>
        <taxon>Selenomonadaceae</taxon>
        <taxon>Pectinatus</taxon>
    </lineage>
</organism>
<dbReference type="SUPFAM" id="SSF51391">
    <property type="entry name" value="Thiamin phosphate synthase"/>
    <property type="match status" value="1"/>
</dbReference>
<dbReference type="InterPro" id="IPR013785">
    <property type="entry name" value="Aldolase_TIM"/>
</dbReference>
<evidence type="ECO:0000256" key="9">
    <source>
        <dbReference type="HAMAP-Rule" id="MF_00097"/>
    </source>
</evidence>
<evidence type="ECO:0000256" key="7">
    <source>
        <dbReference type="ARBA" id="ARBA00047851"/>
    </source>
</evidence>
<dbReference type="CDD" id="cd00564">
    <property type="entry name" value="TMP_TenI"/>
    <property type="match status" value="1"/>
</dbReference>
<dbReference type="InterPro" id="IPR022998">
    <property type="entry name" value="ThiamineP_synth_TenI"/>
</dbReference>
<proteinExistence type="inferred from homology"/>
<name>A0ABT9Y6T8_9FIRM</name>
<dbReference type="InterPro" id="IPR036206">
    <property type="entry name" value="ThiamineP_synth_sf"/>
</dbReference>
<feature type="binding site" evidence="9">
    <location>
        <begin position="194"/>
        <end position="195"/>
    </location>
    <ligand>
        <name>2-[(2R,5Z)-2-carboxy-4-methylthiazol-5(2H)-ylidene]ethyl phosphate</name>
        <dbReference type="ChEBI" id="CHEBI:62899"/>
    </ligand>
</feature>
<comment type="similarity">
    <text evidence="9 10">Belongs to the thiamine-phosphate synthase family.</text>
</comment>
<keyword evidence="3 9" id="KW-0479">Metal-binding</keyword>
<dbReference type="RefSeq" id="WP_196604321.1">
    <property type="nucleotide sequence ID" value="NZ_CP116940.1"/>
</dbReference>
<gene>
    <name evidence="9" type="primary">thiE</name>
    <name evidence="13" type="ORF">J2S01_001256</name>
</gene>
<evidence type="ECO:0000256" key="6">
    <source>
        <dbReference type="ARBA" id="ARBA00047334"/>
    </source>
</evidence>
<dbReference type="NCBIfam" id="TIGR00693">
    <property type="entry name" value="thiE"/>
    <property type="match status" value="1"/>
</dbReference>
<feature type="domain" description="Thiamine phosphate synthase/TenI" evidence="12">
    <location>
        <begin position="15"/>
        <end position="197"/>
    </location>
</feature>
<feature type="binding site" evidence="9">
    <location>
        <begin position="144"/>
        <end position="146"/>
    </location>
    <ligand>
        <name>2-[(2R,5Z)-2-carboxy-4-methylthiazol-5(2H)-ylidene]ethyl phosphate</name>
        <dbReference type="ChEBI" id="CHEBI:62899"/>
    </ligand>
</feature>
<comment type="caution">
    <text evidence="13">The sequence shown here is derived from an EMBL/GenBank/DDBJ whole genome shotgun (WGS) entry which is preliminary data.</text>
</comment>
<evidence type="ECO:0000256" key="3">
    <source>
        <dbReference type="ARBA" id="ARBA00022723"/>
    </source>
</evidence>
<evidence type="ECO:0000256" key="10">
    <source>
        <dbReference type="RuleBase" id="RU003826"/>
    </source>
</evidence>
<evidence type="ECO:0000259" key="12">
    <source>
        <dbReference type="Pfam" id="PF02581"/>
    </source>
</evidence>
<evidence type="ECO:0000313" key="13">
    <source>
        <dbReference type="EMBL" id="MDQ0203540.1"/>
    </source>
</evidence>
<comment type="function">
    <text evidence="9">Condenses 4-methyl-5-(beta-hydroxyethyl)thiazole monophosphate (THZ-P) and 2-methyl-4-amino-5-hydroxymethyl pyrimidine pyrophosphate (HMP-PP) to form thiamine monophosphate (TMP).</text>
</comment>
<reference evidence="13 14" key="1">
    <citation type="submission" date="2023-07" db="EMBL/GenBank/DDBJ databases">
        <title>Genomic Encyclopedia of Type Strains, Phase IV (KMG-IV): sequencing the most valuable type-strain genomes for metagenomic binning, comparative biology and taxonomic classification.</title>
        <authorList>
            <person name="Goeker M."/>
        </authorList>
    </citation>
    <scope>NUCLEOTIDE SEQUENCE [LARGE SCALE GENOMIC DNA]</scope>
    <source>
        <strain evidence="13 14">DSM 16980</strain>
    </source>
</reference>
<dbReference type="EMBL" id="JAUSUE010000007">
    <property type="protein sequence ID" value="MDQ0203540.1"/>
    <property type="molecule type" value="Genomic_DNA"/>
</dbReference>
<feature type="binding site" evidence="9">
    <location>
        <position position="116"/>
    </location>
    <ligand>
        <name>4-amino-2-methyl-5-(diphosphooxymethyl)pyrimidine</name>
        <dbReference type="ChEBI" id="CHEBI:57841"/>
    </ligand>
</feature>
<protein>
    <recommendedName>
        <fullName evidence="9">Thiamine-phosphate synthase</fullName>
        <shortName evidence="9">TP synthase</shortName>
        <shortName evidence="9">TPS</shortName>
        <ecNumber evidence="9">2.5.1.3</ecNumber>
    </recommendedName>
    <alternativeName>
        <fullName evidence="9">Thiamine-phosphate pyrophosphorylase</fullName>
        <shortName evidence="9">TMP pyrophosphorylase</shortName>
        <shortName evidence="9">TMP-PPase</shortName>
    </alternativeName>
</protein>
<comment type="catalytic activity">
    <reaction evidence="7 9 10">
        <text>2-(2-carboxy-4-methylthiazol-5-yl)ethyl phosphate + 4-amino-2-methyl-5-(diphosphooxymethyl)pyrimidine + 2 H(+) = thiamine phosphate + CO2 + diphosphate</text>
        <dbReference type="Rhea" id="RHEA:47848"/>
        <dbReference type="ChEBI" id="CHEBI:15378"/>
        <dbReference type="ChEBI" id="CHEBI:16526"/>
        <dbReference type="ChEBI" id="CHEBI:33019"/>
        <dbReference type="ChEBI" id="CHEBI:37575"/>
        <dbReference type="ChEBI" id="CHEBI:57841"/>
        <dbReference type="ChEBI" id="CHEBI:62890"/>
        <dbReference type="EC" id="2.5.1.3"/>
    </reaction>
</comment>
<keyword evidence="4 9" id="KW-0460">Magnesium</keyword>
<dbReference type="InterPro" id="IPR034291">
    <property type="entry name" value="TMP_synthase"/>
</dbReference>
<feature type="binding site" evidence="9">
    <location>
        <begin position="45"/>
        <end position="49"/>
    </location>
    <ligand>
        <name>4-amino-2-methyl-5-(diphosphooxymethyl)pyrimidine</name>
        <dbReference type="ChEBI" id="CHEBI:57841"/>
    </ligand>
</feature>
<dbReference type="GO" id="GO:0004789">
    <property type="term" value="F:thiamine-phosphate diphosphorylase activity"/>
    <property type="evidence" value="ECO:0007669"/>
    <property type="project" value="UniProtKB-EC"/>
</dbReference>
<dbReference type="PANTHER" id="PTHR20857">
    <property type="entry name" value="THIAMINE-PHOSPHATE PYROPHOSPHORYLASE"/>
    <property type="match status" value="1"/>
</dbReference>
<feature type="binding site" evidence="9">
    <location>
        <position position="147"/>
    </location>
    <ligand>
        <name>4-amino-2-methyl-5-(diphosphooxymethyl)pyrimidine</name>
        <dbReference type="ChEBI" id="CHEBI:57841"/>
    </ligand>
</feature>
<dbReference type="HAMAP" id="MF_00097">
    <property type="entry name" value="TMP_synthase"/>
    <property type="match status" value="1"/>
</dbReference>
<dbReference type="Proteomes" id="UP001239167">
    <property type="component" value="Unassembled WGS sequence"/>
</dbReference>
<evidence type="ECO:0000256" key="2">
    <source>
        <dbReference type="ARBA" id="ARBA00022679"/>
    </source>
</evidence>
<evidence type="ECO:0000313" key="14">
    <source>
        <dbReference type="Proteomes" id="UP001239167"/>
    </source>
</evidence>
<feature type="binding site" evidence="9">
    <location>
        <position position="97"/>
    </location>
    <ligand>
        <name>Mg(2+)</name>
        <dbReference type="ChEBI" id="CHEBI:18420"/>
    </ligand>
</feature>
<evidence type="ECO:0000256" key="4">
    <source>
        <dbReference type="ARBA" id="ARBA00022842"/>
    </source>
</evidence>
<comment type="catalytic activity">
    <reaction evidence="8 9 10">
        <text>2-[(2R,5Z)-2-carboxy-4-methylthiazol-5(2H)-ylidene]ethyl phosphate + 4-amino-2-methyl-5-(diphosphooxymethyl)pyrimidine + 2 H(+) = thiamine phosphate + CO2 + diphosphate</text>
        <dbReference type="Rhea" id="RHEA:47844"/>
        <dbReference type="ChEBI" id="CHEBI:15378"/>
        <dbReference type="ChEBI" id="CHEBI:16526"/>
        <dbReference type="ChEBI" id="CHEBI:33019"/>
        <dbReference type="ChEBI" id="CHEBI:37575"/>
        <dbReference type="ChEBI" id="CHEBI:57841"/>
        <dbReference type="ChEBI" id="CHEBI:62899"/>
        <dbReference type="EC" id="2.5.1.3"/>
    </reaction>
</comment>
<comment type="cofactor">
    <cofactor evidence="9">
        <name>Mg(2+)</name>
        <dbReference type="ChEBI" id="CHEBI:18420"/>
    </cofactor>
    <text evidence="9">Binds 1 Mg(2+) ion per subunit.</text>
</comment>
<comment type="pathway">
    <text evidence="1 9 11">Cofactor biosynthesis; thiamine diphosphate biosynthesis; thiamine phosphate from 4-amino-2-methyl-5-diphosphomethylpyrimidine and 4-methyl-5-(2-phosphoethyl)-thiazole: step 1/1.</text>
</comment>
<sequence length="219" mass="24060">MNLRAGMESFFNTGIYGITAEKVSNGRDNIEVVREMLEGGIKFIQYREKEKDALSRYEECLILRDMVKQAGGVFIIDDFIDLAIAVNADGVHIGQADLPVHVVRKMLGSDKLIGLSTHSAEELERANELKKYIDYIGVGPIHATPTKKDAVPVGIDYLSYAAKNAQMPFVAIGGIKEHNIDEVISAGAKTVAVVSDVVGAENIKRKVEKLREKMFSGIH</sequence>